<evidence type="ECO:0000313" key="3">
    <source>
        <dbReference type="Proteomes" id="UP000240572"/>
    </source>
</evidence>
<comment type="caution">
    <text evidence="2">The sequence shown here is derived from an EMBL/GenBank/DDBJ whole genome shotgun (WGS) entry which is preliminary data.</text>
</comment>
<dbReference type="Proteomes" id="UP000240572">
    <property type="component" value="Unassembled WGS sequence"/>
</dbReference>
<accession>A0A2P8CXT1</accession>
<protein>
    <recommendedName>
        <fullName evidence="4">Phospholipase/carboxylesterase</fullName>
    </recommendedName>
</protein>
<dbReference type="RefSeq" id="WP_106524577.1">
    <property type="nucleotide sequence ID" value="NZ_PYGD01000010.1"/>
</dbReference>
<evidence type="ECO:0008006" key="4">
    <source>
        <dbReference type="Google" id="ProtNLM"/>
    </source>
</evidence>
<dbReference type="EMBL" id="PYGD01000010">
    <property type="protein sequence ID" value="PSK89768.1"/>
    <property type="molecule type" value="Genomic_DNA"/>
</dbReference>
<evidence type="ECO:0000256" key="1">
    <source>
        <dbReference type="ARBA" id="ARBA00022729"/>
    </source>
</evidence>
<reference evidence="2 3" key="1">
    <citation type="submission" date="2018-03" db="EMBL/GenBank/DDBJ databases">
        <title>Genomic Encyclopedia of Type Strains, Phase III (KMG-III): the genomes of soil and plant-associated and newly described type strains.</title>
        <authorList>
            <person name="Whitman W."/>
        </authorList>
    </citation>
    <scope>NUCLEOTIDE SEQUENCE [LARGE SCALE GENOMIC DNA]</scope>
    <source>
        <strain evidence="2 3">CGMCC 1.12700</strain>
    </source>
</reference>
<name>A0A2P8CXT1_9BACT</name>
<dbReference type="OrthoDB" id="9764953at2"/>
<proteinExistence type="predicted"/>
<keyword evidence="1" id="KW-0732">Signal</keyword>
<organism evidence="2 3">
    <name type="scientific">Taibaiella chishuiensis</name>
    <dbReference type="NCBI Taxonomy" id="1434707"/>
    <lineage>
        <taxon>Bacteria</taxon>
        <taxon>Pseudomonadati</taxon>
        <taxon>Bacteroidota</taxon>
        <taxon>Chitinophagia</taxon>
        <taxon>Chitinophagales</taxon>
        <taxon>Chitinophagaceae</taxon>
        <taxon>Taibaiella</taxon>
    </lineage>
</organism>
<dbReference type="AlphaFoldDB" id="A0A2P8CXT1"/>
<dbReference type="Gene3D" id="3.40.50.1820">
    <property type="entry name" value="alpha/beta hydrolase"/>
    <property type="match status" value="1"/>
</dbReference>
<dbReference type="InterPro" id="IPR050955">
    <property type="entry name" value="Plant_Biomass_Hydrol_Est"/>
</dbReference>
<dbReference type="SUPFAM" id="SSF53474">
    <property type="entry name" value="alpha/beta-Hydrolases"/>
    <property type="match status" value="1"/>
</dbReference>
<evidence type="ECO:0000313" key="2">
    <source>
        <dbReference type="EMBL" id="PSK89768.1"/>
    </source>
</evidence>
<dbReference type="PANTHER" id="PTHR43037">
    <property type="entry name" value="UNNAMED PRODUCT-RELATED"/>
    <property type="match status" value="1"/>
</dbReference>
<sequence length="291" mass="32365">MILRNARRAVCIRARHKLYLLFPLLLCAMPRLHARDRNYRLVTTAVDSVAAEAKKKTILALSNDLFDAGTFRGNLETNINYRLLPPPGGKPGKYPLIVIFHNSGRIGTDNTAQLDVLVKYWAQPAIRSRYPAYVLAVQFPLRSSNYTTLSGDLMTSVAASCLQGALQLTDSLVKVLPVDNRRIYALGFSMGASTANNAMMARPGLFAAGVCISGIPAQESVAPLQQTPVWLVHGNKDTENPIPADKAWYRNRQAQHSAPTLFWEIEGLGHKIYAPLYTTEAIPEWLWQQHR</sequence>
<keyword evidence="3" id="KW-1185">Reference proteome</keyword>
<dbReference type="InterPro" id="IPR029058">
    <property type="entry name" value="AB_hydrolase_fold"/>
</dbReference>
<gene>
    <name evidence="2" type="ORF">B0I18_11067</name>
</gene>
<dbReference type="PANTHER" id="PTHR43037:SF1">
    <property type="entry name" value="BLL1128 PROTEIN"/>
    <property type="match status" value="1"/>
</dbReference>